<dbReference type="EMBL" id="MJBS01000082">
    <property type="protein sequence ID" value="OHE95504.1"/>
    <property type="molecule type" value="Genomic_DNA"/>
</dbReference>
<protein>
    <recommendedName>
        <fullName evidence="4">C2H2-type domain-containing protein</fullName>
    </recommendedName>
</protein>
<evidence type="ECO:0008006" key="4">
    <source>
        <dbReference type="Google" id="ProtNLM"/>
    </source>
</evidence>
<gene>
    <name evidence="2" type="ORF">CORC01_09237</name>
</gene>
<keyword evidence="3" id="KW-1185">Reference proteome</keyword>
<evidence type="ECO:0000313" key="3">
    <source>
        <dbReference type="Proteomes" id="UP000176998"/>
    </source>
</evidence>
<feature type="compositionally biased region" description="Polar residues" evidence="1">
    <location>
        <begin position="66"/>
        <end position="77"/>
    </location>
</feature>
<dbReference type="RefSeq" id="XP_022472666.1">
    <property type="nucleotide sequence ID" value="XM_022620866.1"/>
</dbReference>
<feature type="region of interest" description="Disordered" evidence="1">
    <location>
        <begin position="66"/>
        <end position="95"/>
    </location>
</feature>
<organism evidence="2 3">
    <name type="scientific">Colletotrichum orchidophilum</name>
    <dbReference type="NCBI Taxonomy" id="1209926"/>
    <lineage>
        <taxon>Eukaryota</taxon>
        <taxon>Fungi</taxon>
        <taxon>Dikarya</taxon>
        <taxon>Ascomycota</taxon>
        <taxon>Pezizomycotina</taxon>
        <taxon>Sordariomycetes</taxon>
        <taxon>Hypocreomycetidae</taxon>
        <taxon>Glomerellales</taxon>
        <taxon>Glomerellaceae</taxon>
        <taxon>Colletotrichum</taxon>
    </lineage>
</organism>
<dbReference type="AlphaFoldDB" id="A0A1G4B283"/>
<reference evidence="2 3" key="1">
    <citation type="submission" date="2016-09" db="EMBL/GenBank/DDBJ databases">
        <authorList>
            <person name="Capua I."/>
            <person name="De Benedictis P."/>
            <person name="Joannis T."/>
            <person name="Lombin L.H."/>
            <person name="Cattoli G."/>
        </authorList>
    </citation>
    <scope>NUCLEOTIDE SEQUENCE [LARGE SCALE GENOMIC DNA]</scope>
    <source>
        <strain evidence="2 3">IMI 309357</strain>
    </source>
</reference>
<accession>A0A1G4B283</accession>
<name>A0A1G4B283_9PEZI</name>
<proteinExistence type="predicted"/>
<evidence type="ECO:0000256" key="1">
    <source>
        <dbReference type="SAM" id="MobiDB-lite"/>
    </source>
</evidence>
<comment type="caution">
    <text evidence="2">The sequence shown here is derived from an EMBL/GenBank/DDBJ whole genome shotgun (WGS) entry which is preliminary data.</text>
</comment>
<dbReference type="OrthoDB" id="10482060at2759"/>
<sequence length="154" mass="17198">MATVEESPLMAAANCEFFQCVTLGCTSKPFPTKANLSRHMTKPRRSKRLSQVQNVRQVTTATTANRIPAQNEQSGCVTPNDLYHQATDNGTRDTSYDNNISTPFLDPMLDTIYAYPGEFPGDDLDDFTSDGPITWDEVSVGPIANRRWYRSANR</sequence>
<dbReference type="GeneID" id="34562376"/>
<evidence type="ECO:0000313" key="2">
    <source>
        <dbReference type="EMBL" id="OHE95504.1"/>
    </source>
</evidence>
<dbReference type="Proteomes" id="UP000176998">
    <property type="component" value="Unassembled WGS sequence"/>
</dbReference>